<gene>
    <name evidence="3" type="ORF">GQ607_016523</name>
</gene>
<evidence type="ECO:0000256" key="1">
    <source>
        <dbReference type="SAM" id="Phobius"/>
    </source>
</evidence>
<feature type="signal peptide" evidence="2">
    <location>
        <begin position="1"/>
        <end position="26"/>
    </location>
</feature>
<evidence type="ECO:0000256" key="2">
    <source>
        <dbReference type="SAM" id="SignalP"/>
    </source>
</evidence>
<proteinExistence type="predicted"/>
<evidence type="ECO:0000313" key="3">
    <source>
        <dbReference type="EMBL" id="KAF0316218.1"/>
    </source>
</evidence>
<reference evidence="3 4" key="1">
    <citation type="submission" date="2019-12" db="EMBL/GenBank/DDBJ databases">
        <title>A genome sequence resource for the geographically widespread anthracnose pathogen Colletotrichum asianum.</title>
        <authorList>
            <person name="Meng Y."/>
        </authorList>
    </citation>
    <scope>NUCLEOTIDE SEQUENCE [LARGE SCALE GENOMIC DNA]</scope>
    <source>
        <strain evidence="3 4">ICMP 18580</strain>
    </source>
</reference>
<keyword evidence="1" id="KW-0812">Transmembrane</keyword>
<evidence type="ECO:0000313" key="4">
    <source>
        <dbReference type="Proteomes" id="UP000434172"/>
    </source>
</evidence>
<sequence>SLVYLSCLSFSLSLSLSLCRLLSTYAVDNKGVGRTAYLLAGGQCVVLLGLMSLVWSSAGVLQQVQR</sequence>
<dbReference type="Proteomes" id="UP000434172">
    <property type="component" value="Unassembled WGS sequence"/>
</dbReference>
<feature type="transmembrane region" description="Helical" evidence="1">
    <location>
        <begin position="37"/>
        <end position="61"/>
    </location>
</feature>
<protein>
    <submittedName>
        <fullName evidence="3">Uncharacterized protein</fullName>
    </submittedName>
</protein>
<dbReference type="AlphaFoldDB" id="A0A8H3W0V1"/>
<feature type="chain" id="PRO_5034365340" evidence="2">
    <location>
        <begin position="27"/>
        <end position="66"/>
    </location>
</feature>
<organism evidence="3 4">
    <name type="scientific">Colletotrichum asianum</name>
    <dbReference type="NCBI Taxonomy" id="702518"/>
    <lineage>
        <taxon>Eukaryota</taxon>
        <taxon>Fungi</taxon>
        <taxon>Dikarya</taxon>
        <taxon>Ascomycota</taxon>
        <taxon>Pezizomycotina</taxon>
        <taxon>Sordariomycetes</taxon>
        <taxon>Hypocreomycetidae</taxon>
        <taxon>Glomerellales</taxon>
        <taxon>Glomerellaceae</taxon>
        <taxon>Colletotrichum</taxon>
        <taxon>Colletotrichum gloeosporioides species complex</taxon>
    </lineage>
</organism>
<keyword evidence="1" id="KW-0472">Membrane</keyword>
<accession>A0A8H3W0V1</accession>
<feature type="non-terminal residue" evidence="3">
    <location>
        <position position="1"/>
    </location>
</feature>
<keyword evidence="1" id="KW-1133">Transmembrane helix</keyword>
<keyword evidence="2" id="KW-0732">Signal</keyword>
<keyword evidence="4" id="KW-1185">Reference proteome</keyword>
<comment type="caution">
    <text evidence="3">The sequence shown here is derived from an EMBL/GenBank/DDBJ whole genome shotgun (WGS) entry which is preliminary data.</text>
</comment>
<dbReference type="EMBL" id="WOWK01000167">
    <property type="protein sequence ID" value="KAF0316218.1"/>
    <property type="molecule type" value="Genomic_DNA"/>
</dbReference>
<name>A0A8H3W0V1_9PEZI</name>